<evidence type="ECO:0000313" key="3">
    <source>
        <dbReference type="Proteomes" id="UP000030013"/>
    </source>
</evidence>
<evidence type="ECO:0000256" key="1">
    <source>
        <dbReference type="SAM" id="SignalP"/>
    </source>
</evidence>
<organism evidence="2 3">
    <name type="scientific">Knoellia aerolata DSM 18566</name>
    <dbReference type="NCBI Taxonomy" id="1385519"/>
    <lineage>
        <taxon>Bacteria</taxon>
        <taxon>Bacillati</taxon>
        <taxon>Actinomycetota</taxon>
        <taxon>Actinomycetes</taxon>
        <taxon>Micrococcales</taxon>
        <taxon>Intrasporangiaceae</taxon>
        <taxon>Knoellia</taxon>
    </lineage>
</organism>
<dbReference type="eggNOG" id="ENOG502ZRJK">
    <property type="taxonomic scope" value="Bacteria"/>
</dbReference>
<sequence length="208" mass="22884">MSHRSISRRGWCAAAAATALAASTTVAASAPAGAAPGENQGNIVFRDHFTFNESHIEQEEHGDDFCDVPFIVLWEGKGTVTDMTMVRRGDRYFGSFKVTSSNTYTNVETGASFHDLSSFSWKDQKIDIDDSGILTATWADRLGWKLFDQDGKLVGVDAGMVRYTATVDLNDLDNPDDDEELSFEVLADHGIRQLGERDFCQDIVTFLG</sequence>
<evidence type="ECO:0000313" key="2">
    <source>
        <dbReference type="EMBL" id="KGN41148.1"/>
    </source>
</evidence>
<feature type="chain" id="PRO_5038966181" evidence="1">
    <location>
        <begin position="29"/>
        <end position="208"/>
    </location>
</feature>
<keyword evidence="1" id="KW-0732">Signal</keyword>
<dbReference type="InterPro" id="IPR006311">
    <property type="entry name" value="TAT_signal"/>
</dbReference>
<dbReference type="AlphaFoldDB" id="A0A0A0JVD7"/>
<dbReference type="OrthoDB" id="3788955at2"/>
<keyword evidence="3" id="KW-1185">Reference proteome</keyword>
<name>A0A0A0JVD7_9MICO</name>
<proteinExistence type="predicted"/>
<feature type="signal peptide" evidence="1">
    <location>
        <begin position="1"/>
        <end position="28"/>
    </location>
</feature>
<comment type="caution">
    <text evidence="2">The sequence shown here is derived from an EMBL/GenBank/DDBJ whole genome shotgun (WGS) entry which is preliminary data.</text>
</comment>
<dbReference type="PROSITE" id="PS51318">
    <property type="entry name" value="TAT"/>
    <property type="match status" value="1"/>
</dbReference>
<accession>A0A0A0JVD7</accession>
<dbReference type="RefSeq" id="WP_035937173.1">
    <property type="nucleotide sequence ID" value="NZ_AVPL01000023.1"/>
</dbReference>
<dbReference type="EMBL" id="AVPL01000023">
    <property type="protein sequence ID" value="KGN41148.1"/>
    <property type="molecule type" value="Genomic_DNA"/>
</dbReference>
<dbReference type="Proteomes" id="UP000030013">
    <property type="component" value="Unassembled WGS sequence"/>
</dbReference>
<protein>
    <submittedName>
        <fullName evidence="2">Uncharacterized protein</fullName>
    </submittedName>
</protein>
<reference evidence="2 3" key="1">
    <citation type="submission" date="2013-08" db="EMBL/GenBank/DDBJ databases">
        <title>The genome sequence of Knoellia aerolata.</title>
        <authorList>
            <person name="Zhu W."/>
            <person name="Wang G."/>
        </authorList>
    </citation>
    <scope>NUCLEOTIDE SEQUENCE [LARGE SCALE GENOMIC DNA]</scope>
    <source>
        <strain evidence="2 3">DSM 18566</strain>
    </source>
</reference>
<gene>
    <name evidence="2" type="ORF">N801_09255</name>
</gene>